<evidence type="ECO:0000256" key="9">
    <source>
        <dbReference type="ARBA" id="ARBA00022729"/>
    </source>
</evidence>
<evidence type="ECO:0000256" key="12">
    <source>
        <dbReference type="ARBA" id="ARBA00024844"/>
    </source>
</evidence>
<dbReference type="CDD" id="cd23992">
    <property type="entry name" value="PBP_GOBP"/>
    <property type="match status" value="1"/>
</dbReference>
<evidence type="ECO:0000256" key="13">
    <source>
        <dbReference type="ARBA" id="ARBA00032377"/>
    </source>
</evidence>
<evidence type="ECO:0000256" key="3">
    <source>
        <dbReference type="ARBA" id="ARBA00011738"/>
    </source>
</evidence>
<evidence type="ECO:0000256" key="4">
    <source>
        <dbReference type="ARBA" id="ARBA00018422"/>
    </source>
</evidence>
<evidence type="ECO:0000256" key="10">
    <source>
        <dbReference type="ARBA" id="ARBA00023106"/>
    </source>
</evidence>
<evidence type="ECO:0000256" key="1">
    <source>
        <dbReference type="ARBA" id="ARBA00004613"/>
    </source>
</evidence>
<dbReference type="SMART" id="SM00708">
    <property type="entry name" value="PhBP"/>
    <property type="match status" value="1"/>
</dbReference>
<reference evidence="16" key="1">
    <citation type="journal article" date="2019" name="Ecol. Evol.">
        <title>Has gene expression neofunctionalization in the fire ant antennae contributed to queen discrimination behavior?</title>
        <authorList>
            <person name="Dang V.D."/>
            <person name="Cohanim A.B."/>
            <person name="Fontana S."/>
            <person name="Privman E."/>
            <person name="Wang J."/>
        </authorList>
    </citation>
    <scope>NUCLEOTIDE SEQUENCE</scope>
</reference>
<evidence type="ECO:0000256" key="8">
    <source>
        <dbReference type="ARBA" id="ARBA00022610"/>
    </source>
</evidence>
<evidence type="ECO:0000256" key="7">
    <source>
        <dbReference type="ARBA" id="ARBA00022525"/>
    </source>
</evidence>
<dbReference type="GO" id="GO:0005550">
    <property type="term" value="F:pheromone binding"/>
    <property type="evidence" value="ECO:0007669"/>
    <property type="project" value="UniProtKB-KW"/>
</dbReference>
<keyword evidence="6" id="KW-0589">Pheromone response</keyword>
<dbReference type="InterPro" id="IPR022354">
    <property type="entry name" value="Pheromone-bd_protein_Gp-9"/>
</dbReference>
<comment type="similarity">
    <text evidence="2">Belongs to the PBP/GOBP family.</text>
</comment>
<keyword evidence="10" id="KW-0590">Pheromone-binding</keyword>
<dbReference type="Pfam" id="PF01395">
    <property type="entry name" value="PBP_GOBP"/>
    <property type="match status" value="1"/>
</dbReference>
<dbReference type="InterPro" id="IPR006170">
    <property type="entry name" value="PBP/GOBP"/>
</dbReference>
<evidence type="ECO:0000256" key="11">
    <source>
        <dbReference type="ARBA" id="ARBA00023157"/>
    </source>
</evidence>
<name>A0A6B9CKG9_SOLIN</name>
<dbReference type="GO" id="GO:0005615">
    <property type="term" value="C:extracellular space"/>
    <property type="evidence" value="ECO:0007669"/>
    <property type="project" value="InterPro"/>
</dbReference>
<evidence type="ECO:0000256" key="2">
    <source>
        <dbReference type="ARBA" id="ARBA00008098"/>
    </source>
</evidence>
<feature type="compositionally biased region" description="Basic and acidic residues" evidence="14">
    <location>
        <begin position="152"/>
        <end position="162"/>
    </location>
</feature>
<keyword evidence="8" id="KW-0085">Behavior</keyword>
<dbReference type="EMBL" id="MN193778">
    <property type="protein sequence ID" value="QGW50755.1"/>
    <property type="molecule type" value="mRNA"/>
</dbReference>
<comment type="subunit">
    <text evidence="3">Homodimer.</text>
</comment>
<feature type="signal peptide" evidence="15">
    <location>
        <begin position="1"/>
        <end position="20"/>
    </location>
</feature>
<dbReference type="GO" id="GO:0035176">
    <property type="term" value="P:social behavior"/>
    <property type="evidence" value="ECO:0007669"/>
    <property type="project" value="InterPro"/>
</dbReference>
<keyword evidence="5" id="KW-0813">Transport</keyword>
<keyword evidence="9 15" id="KW-0732">Signal</keyword>
<comment type="subcellular location">
    <subcellularLocation>
        <location evidence="1">Secreted</location>
    </subcellularLocation>
</comment>
<evidence type="ECO:0000256" key="5">
    <source>
        <dbReference type="ARBA" id="ARBA00022448"/>
    </source>
</evidence>
<evidence type="ECO:0000313" key="16">
    <source>
        <dbReference type="EMBL" id="QGW50755.1"/>
    </source>
</evidence>
<keyword evidence="11" id="KW-1015">Disulfide bond</keyword>
<dbReference type="SUPFAM" id="SSF47565">
    <property type="entry name" value="Insect pheromone/odorant-binding proteins"/>
    <property type="match status" value="1"/>
</dbReference>
<sequence>MKHLVLCACVLLFTFQLSNSSELKQKFQEEVKIQQRIDFEACLSENGINESELYGWTEILSNVHTETANEERTRKNGCFMACFLKKQNLMEGTSIKEDEVIARLDEVVINETGVKLPTIVHKCIKEKKDITQECDKCFSIYVCIIKAASEEKKRMQEENVRTEEEETGEPNKKK</sequence>
<dbReference type="AlphaFoldDB" id="A0A6B9CKG9"/>
<dbReference type="Gene3D" id="1.10.238.20">
    <property type="entry name" value="Pheromone/general odorant binding protein domain"/>
    <property type="match status" value="1"/>
</dbReference>
<accession>A0A6B9CKG9</accession>
<dbReference type="InterPro" id="IPR036728">
    <property type="entry name" value="PBP_GOBP_sf"/>
</dbReference>
<feature type="region of interest" description="Disordered" evidence="14">
    <location>
        <begin position="152"/>
        <end position="174"/>
    </location>
</feature>
<keyword evidence="7" id="KW-0964">Secreted</keyword>
<dbReference type="GO" id="GO:0019236">
    <property type="term" value="P:response to pheromone"/>
    <property type="evidence" value="ECO:0007669"/>
    <property type="project" value="UniProtKB-KW"/>
</dbReference>
<evidence type="ECO:0000256" key="14">
    <source>
        <dbReference type="SAM" id="MobiDB-lite"/>
    </source>
</evidence>
<comment type="function">
    <text evidence="12">Colony queen number, a major feature of social organization, is associated with worker genotype for Gp-9. Colonies are headed by either a single reproductive queen (monogyne form) or multiple queens (polygyne form). Differences in worker Gp-9 genotypes between social forms may cause differences in workers' abilities to recognize queens and regulate their numbers.</text>
</comment>
<organism evidence="16">
    <name type="scientific">Solenopsis invicta</name>
    <name type="common">Red imported fire ant</name>
    <name type="synonym">Solenopsis wagneri</name>
    <dbReference type="NCBI Taxonomy" id="13686"/>
    <lineage>
        <taxon>Eukaryota</taxon>
        <taxon>Metazoa</taxon>
        <taxon>Ecdysozoa</taxon>
        <taxon>Arthropoda</taxon>
        <taxon>Hexapoda</taxon>
        <taxon>Insecta</taxon>
        <taxon>Pterygota</taxon>
        <taxon>Neoptera</taxon>
        <taxon>Endopterygota</taxon>
        <taxon>Hymenoptera</taxon>
        <taxon>Apocrita</taxon>
        <taxon>Aculeata</taxon>
        <taxon>Formicoidea</taxon>
        <taxon>Formicidae</taxon>
        <taxon>Myrmicinae</taxon>
        <taxon>Solenopsis</taxon>
    </lineage>
</organism>
<evidence type="ECO:0000256" key="15">
    <source>
        <dbReference type="SAM" id="SignalP"/>
    </source>
</evidence>
<dbReference type="PRINTS" id="PR02007">
    <property type="entry name" value="ODORANTBPGP9"/>
</dbReference>
<proteinExistence type="evidence at transcript level"/>
<protein>
    <recommendedName>
        <fullName evidence="4">Pheromone-binding protein Gp-9</fullName>
    </recommendedName>
    <alternativeName>
        <fullName evidence="13">Putative odorant-binding protein Gp-9</fullName>
    </alternativeName>
</protein>
<evidence type="ECO:0000256" key="6">
    <source>
        <dbReference type="ARBA" id="ARBA00022507"/>
    </source>
</evidence>
<feature type="chain" id="PRO_5025481095" description="Pheromone-binding protein Gp-9" evidence="15">
    <location>
        <begin position="21"/>
        <end position="174"/>
    </location>
</feature>